<feature type="signal peptide" evidence="1">
    <location>
        <begin position="1"/>
        <end position="22"/>
    </location>
</feature>
<gene>
    <name evidence="2" type="ORF">M0H32_12325</name>
</gene>
<dbReference type="Proteomes" id="UP001431221">
    <property type="component" value="Unassembled WGS sequence"/>
</dbReference>
<proteinExistence type="predicted"/>
<dbReference type="RefSeq" id="WP_248154342.1">
    <property type="nucleotide sequence ID" value="NZ_JALNMJ010000007.1"/>
</dbReference>
<name>A0ABT0GU42_9HYPH</name>
<sequence length="154" mass="17424">MFSRLFCSFVFAFFSLVPSAHADEQKACIIVESTKGWQSLTVPAGYLNDYIDVAGYWTIDAQALPLTNADGHLAAEDLLKPHAHNKYHQKFIFGALLVNIGKRIGNFRFLSYEVGKWSEGDRKFPGETIRFRINDSDKTLSNNDGRIRVCLFVD</sequence>
<comment type="caution">
    <text evidence="2">The sequence shown here is derived from an EMBL/GenBank/DDBJ whole genome shotgun (WGS) entry which is preliminary data.</text>
</comment>
<reference evidence="2" key="1">
    <citation type="submission" date="2022-04" db="EMBL/GenBank/DDBJ databases">
        <title>Roseibium sp. CAU 1639 isolated from mud.</title>
        <authorList>
            <person name="Kim W."/>
        </authorList>
    </citation>
    <scope>NUCLEOTIDE SEQUENCE</scope>
    <source>
        <strain evidence="2">CAU 1639</strain>
    </source>
</reference>
<keyword evidence="1" id="KW-0732">Signal</keyword>
<accession>A0ABT0GU42</accession>
<evidence type="ECO:0000313" key="2">
    <source>
        <dbReference type="EMBL" id="MCK7612953.1"/>
    </source>
</evidence>
<organism evidence="2 3">
    <name type="scientific">Roseibium sediminicola</name>
    <dbReference type="NCBI Taxonomy" id="2933272"/>
    <lineage>
        <taxon>Bacteria</taxon>
        <taxon>Pseudomonadati</taxon>
        <taxon>Pseudomonadota</taxon>
        <taxon>Alphaproteobacteria</taxon>
        <taxon>Hyphomicrobiales</taxon>
        <taxon>Stappiaceae</taxon>
        <taxon>Roseibium</taxon>
    </lineage>
</organism>
<feature type="chain" id="PRO_5046427709" evidence="1">
    <location>
        <begin position="23"/>
        <end position="154"/>
    </location>
</feature>
<dbReference type="Gene3D" id="2.60.120.430">
    <property type="entry name" value="Galactose-binding lectin"/>
    <property type="match status" value="1"/>
</dbReference>
<keyword evidence="3" id="KW-1185">Reference proteome</keyword>
<evidence type="ECO:0000313" key="3">
    <source>
        <dbReference type="Proteomes" id="UP001431221"/>
    </source>
</evidence>
<evidence type="ECO:0000256" key="1">
    <source>
        <dbReference type="SAM" id="SignalP"/>
    </source>
</evidence>
<protein>
    <submittedName>
        <fullName evidence="2">Uncharacterized protein</fullName>
    </submittedName>
</protein>
<dbReference type="EMBL" id="JALNMJ010000007">
    <property type="protein sequence ID" value="MCK7612953.1"/>
    <property type="molecule type" value="Genomic_DNA"/>
</dbReference>